<feature type="compositionally biased region" description="Polar residues" evidence="7">
    <location>
        <begin position="1029"/>
        <end position="1038"/>
    </location>
</feature>
<evidence type="ECO:0000256" key="2">
    <source>
        <dbReference type="ARBA" id="ARBA00007779"/>
    </source>
</evidence>
<feature type="transmembrane region" description="Helical" evidence="8">
    <location>
        <begin position="420"/>
        <end position="446"/>
    </location>
</feature>
<keyword evidence="13" id="KW-1185">Reference proteome</keyword>
<evidence type="ECO:0000259" key="10">
    <source>
        <dbReference type="Pfam" id="PF13967"/>
    </source>
</evidence>
<name>A0AAD3YCF3_9TREE</name>
<evidence type="ECO:0000259" key="11">
    <source>
        <dbReference type="Pfam" id="PF14703"/>
    </source>
</evidence>
<feature type="region of interest" description="Disordered" evidence="7">
    <location>
        <begin position="822"/>
        <end position="841"/>
    </location>
</feature>
<evidence type="ECO:0008006" key="14">
    <source>
        <dbReference type="Google" id="ProtNLM"/>
    </source>
</evidence>
<comment type="similarity">
    <text evidence="2">Belongs to the CSC1 (TC 1.A.17) family.</text>
</comment>
<feature type="transmembrane region" description="Helical" evidence="8">
    <location>
        <begin position="508"/>
        <end position="536"/>
    </location>
</feature>
<feature type="domain" description="CSC1/OSCA1-like N-terminal transmembrane" evidence="10">
    <location>
        <begin position="31"/>
        <end position="194"/>
    </location>
</feature>
<dbReference type="Proteomes" id="UP001222932">
    <property type="component" value="Unassembled WGS sequence"/>
</dbReference>
<keyword evidence="6 8" id="KW-0472">Membrane</keyword>
<feature type="domain" description="CSC1/OSCA1-like cytosolic" evidence="11">
    <location>
        <begin position="217"/>
        <end position="404"/>
    </location>
</feature>
<organism evidence="12 13">
    <name type="scientific">Cutaneotrichosporon spelunceum</name>
    <dbReference type="NCBI Taxonomy" id="1672016"/>
    <lineage>
        <taxon>Eukaryota</taxon>
        <taxon>Fungi</taxon>
        <taxon>Dikarya</taxon>
        <taxon>Basidiomycota</taxon>
        <taxon>Agaricomycotina</taxon>
        <taxon>Tremellomycetes</taxon>
        <taxon>Trichosporonales</taxon>
        <taxon>Trichosporonaceae</taxon>
        <taxon>Cutaneotrichosporon</taxon>
    </lineage>
</organism>
<feature type="transmembrane region" description="Helical" evidence="8">
    <location>
        <begin position="643"/>
        <end position="667"/>
    </location>
</feature>
<keyword evidence="3" id="KW-0813">Transport</keyword>
<feature type="transmembrane region" description="Helical" evidence="8">
    <location>
        <begin position="119"/>
        <end position="144"/>
    </location>
</feature>
<feature type="transmembrane region" description="Helical" evidence="8">
    <location>
        <begin position="30"/>
        <end position="51"/>
    </location>
</feature>
<feature type="compositionally biased region" description="Low complexity" evidence="7">
    <location>
        <begin position="859"/>
        <end position="871"/>
    </location>
</feature>
<accession>A0AAD3YCF3</accession>
<dbReference type="InterPro" id="IPR027815">
    <property type="entry name" value="CSC1/OSCA1-like_cyt"/>
</dbReference>
<dbReference type="GO" id="GO:0005227">
    <property type="term" value="F:calcium-activated cation channel activity"/>
    <property type="evidence" value="ECO:0007669"/>
    <property type="project" value="InterPro"/>
</dbReference>
<evidence type="ECO:0000313" key="13">
    <source>
        <dbReference type="Proteomes" id="UP001222932"/>
    </source>
</evidence>
<dbReference type="EMBL" id="BTCM01000003">
    <property type="protein sequence ID" value="GMK57068.1"/>
    <property type="molecule type" value="Genomic_DNA"/>
</dbReference>
<gene>
    <name evidence="12" type="ORF">CspeluHIS016_0309080</name>
</gene>
<evidence type="ECO:0000256" key="6">
    <source>
        <dbReference type="ARBA" id="ARBA00023136"/>
    </source>
</evidence>
<feature type="compositionally biased region" description="Polar residues" evidence="7">
    <location>
        <begin position="937"/>
        <end position="946"/>
    </location>
</feature>
<dbReference type="PANTHER" id="PTHR13018:SF149">
    <property type="entry name" value="DOMAIN PROTEIN, PUTATIVE (AFU_ORTHOLOGUE AFUA_3G11660)-RELATED"/>
    <property type="match status" value="1"/>
</dbReference>
<protein>
    <recommendedName>
        <fullName evidence="14">DUF221-domain-containing protein</fullName>
    </recommendedName>
</protein>
<sequence length="1060" mass="119631">MSSTGNETLSFFSNAVVAHEKQLKSSAYGVASQVGLMAAISIFTFICFCLLRPRQSKVYAPKLKYGKPPPDNPHDDPDYEAPPPALSGSFFAWLSPVVRIKEHEMIQNIGMDATVFLRFVRMMVGIFAVVSVYGIGLMIMYILYNRNPANHISPADRQGLSILTSMNVWGPYIWVTLGVSYLITFTVMFFVWRNWQAVVMLRHHWFRSRRYASKVYARTLMITRVPKSYRSDEGLVHLMSQLKVDGIKIRDTFDCATIGRRLGDFPKLVHDHNEAVRDLERALSKYLKHNKMAPNRPTVRKGTFMGMGGTKHDSIDYYAKQVKYLRDKIDARREVIDSLIRRERKASRQGKQVQRVEGESYGFMTFRTIAEAHRIARLHPGKVQELGGARIQLAPAPRDILWENLERDPADIAASRTFGFIWIAFVCFLNTLPLTIVAIIANLGALSQYVGFIGAWQQASPWSLNIISGVLPASLQGFFGLILPYIIRRISKRQGPLTRSKLERAVIARYYFFMIVSSLIVLVLLSLFFTLILGIIQDLTSNKGADDIIHNLKELPWSIQRAYVSFSNYWLTWLPLRGFLIFFELIQLIKLAMLSIRRVMFSYTPRDIRDITKPPSFEYGIVAVNLLFMATVGLVYAPLAPLVAIGTLFAFFFSLMVYKYQLLYVYVTKAESGGRMWNVYINRLYCGVILMQLLMVLTVALVRPGYWLYLVAAAPPVAIILLFKIYMAKTAERDFRFYRPSAQEVENQNRKAMAEKRIKSSDLEKRFLNPSMLPNQLFGVMVHKSQEALTRQVLEPYPWFAAKDTDNGVQIDAVLEENLEYNPERDGPEAPANEPHRDDWDARSTSSMMALNQLDSKDSGSGFVHQSSSSFERPYTTSTDRLISDRPRSDTQSPPLDAYQPHDDDGHAPLLNPWGPASAGLPYPPTLHQQRPPMMHQPSSWTGYSDRTSDDYLGSSVRDLNQYAQGPPPLSANSGNLLYDQSLSSPTWSTGSGPIDNGRRVSAGSTHMLDQYNRRGSAGSGHLLDQYSRPGTASSNRVGDSYGGPTQPPSYGQSQGGNGR</sequence>
<feature type="transmembrane region" description="Helical" evidence="8">
    <location>
        <begin position="679"/>
        <end position="700"/>
    </location>
</feature>
<keyword evidence="4 8" id="KW-0812">Transmembrane</keyword>
<evidence type="ECO:0000256" key="8">
    <source>
        <dbReference type="SAM" id="Phobius"/>
    </source>
</evidence>
<dbReference type="Pfam" id="PF14703">
    <property type="entry name" value="PHM7_cyt"/>
    <property type="match status" value="1"/>
</dbReference>
<reference evidence="12" key="2">
    <citation type="submission" date="2023-06" db="EMBL/GenBank/DDBJ databases">
        <authorList>
            <person name="Kobayashi Y."/>
            <person name="Kayamori A."/>
            <person name="Aoki K."/>
            <person name="Shiwa Y."/>
            <person name="Fujita N."/>
            <person name="Sugita T."/>
            <person name="Iwasaki W."/>
            <person name="Tanaka N."/>
            <person name="Takashima M."/>
        </authorList>
    </citation>
    <scope>NUCLEOTIDE SEQUENCE</scope>
    <source>
        <strain evidence="12">HIS016</strain>
    </source>
</reference>
<reference evidence="12" key="1">
    <citation type="journal article" date="2023" name="BMC Genomics">
        <title>Chromosome-level genome assemblies of Cutaneotrichosporon spp. (Trichosporonales, Basidiomycota) reveal imbalanced evolution between nucleotide sequences and chromosome synteny.</title>
        <authorList>
            <person name="Kobayashi Y."/>
            <person name="Kayamori A."/>
            <person name="Aoki K."/>
            <person name="Shiwa Y."/>
            <person name="Matsutani M."/>
            <person name="Fujita N."/>
            <person name="Sugita T."/>
            <person name="Iwasaki W."/>
            <person name="Tanaka N."/>
            <person name="Takashima M."/>
        </authorList>
    </citation>
    <scope>NUCLEOTIDE SEQUENCE</scope>
    <source>
        <strain evidence="12">HIS016</strain>
    </source>
</reference>
<evidence type="ECO:0000256" key="1">
    <source>
        <dbReference type="ARBA" id="ARBA00004141"/>
    </source>
</evidence>
<proteinExistence type="inferred from homology"/>
<feature type="region of interest" description="Disordered" evidence="7">
    <location>
        <begin position="959"/>
        <end position="978"/>
    </location>
</feature>
<dbReference type="InterPro" id="IPR032880">
    <property type="entry name" value="CSC1/OSCA1-like_N"/>
</dbReference>
<dbReference type="AlphaFoldDB" id="A0AAD3YCF3"/>
<feature type="region of interest" description="Disordered" evidence="7">
    <location>
        <begin position="985"/>
        <end position="1060"/>
    </location>
</feature>
<feature type="transmembrane region" description="Helical" evidence="8">
    <location>
        <begin position="576"/>
        <end position="596"/>
    </location>
</feature>
<feature type="transmembrane region" description="Helical" evidence="8">
    <location>
        <begin position="466"/>
        <end position="487"/>
    </location>
</feature>
<dbReference type="GO" id="GO:0005886">
    <property type="term" value="C:plasma membrane"/>
    <property type="evidence" value="ECO:0007669"/>
    <property type="project" value="TreeGrafter"/>
</dbReference>
<keyword evidence="5 8" id="KW-1133">Transmembrane helix</keyword>
<evidence type="ECO:0000259" key="9">
    <source>
        <dbReference type="Pfam" id="PF02714"/>
    </source>
</evidence>
<dbReference type="InterPro" id="IPR003864">
    <property type="entry name" value="CSC1/OSCA1-like_7TM"/>
</dbReference>
<evidence type="ECO:0000256" key="5">
    <source>
        <dbReference type="ARBA" id="ARBA00022989"/>
    </source>
</evidence>
<dbReference type="Pfam" id="PF02714">
    <property type="entry name" value="RSN1_7TM"/>
    <property type="match status" value="1"/>
</dbReference>
<evidence type="ECO:0000313" key="12">
    <source>
        <dbReference type="EMBL" id="GMK57068.1"/>
    </source>
</evidence>
<feature type="transmembrane region" description="Helical" evidence="8">
    <location>
        <begin position="172"/>
        <end position="192"/>
    </location>
</feature>
<comment type="caution">
    <text evidence="12">The sequence shown here is derived from an EMBL/GenBank/DDBJ whole genome shotgun (WGS) entry which is preliminary data.</text>
</comment>
<feature type="transmembrane region" description="Helical" evidence="8">
    <location>
        <begin position="706"/>
        <end position="726"/>
    </location>
</feature>
<comment type="subcellular location">
    <subcellularLocation>
        <location evidence="1">Membrane</location>
        <topology evidence="1">Multi-pass membrane protein</topology>
    </subcellularLocation>
</comment>
<feature type="domain" description="CSC1/OSCA1-like 7TM region" evidence="9">
    <location>
        <begin position="416"/>
        <end position="698"/>
    </location>
</feature>
<evidence type="ECO:0000256" key="4">
    <source>
        <dbReference type="ARBA" id="ARBA00022692"/>
    </source>
</evidence>
<evidence type="ECO:0000256" key="3">
    <source>
        <dbReference type="ARBA" id="ARBA00022448"/>
    </source>
</evidence>
<dbReference type="PANTHER" id="PTHR13018">
    <property type="entry name" value="PROBABLE MEMBRANE PROTEIN DUF221-RELATED"/>
    <property type="match status" value="1"/>
</dbReference>
<dbReference type="Pfam" id="PF13967">
    <property type="entry name" value="RSN1_TM"/>
    <property type="match status" value="1"/>
</dbReference>
<feature type="region of interest" description="Disordered" evidence="7">
    <location>
        <begin position="854"/>
        <end position="954"/>
    </location>
</feature>
<evidence type="ECO:0000256" key="7">
    <source>
        <dbReference type="SAM" id="MobiDB-lite"/>
    </source>
</evidence>
<dbReference type="InterPro" id="IPR045122">
    <property type="entry name" value="Csc1-like"/>
</dbReference>
<feature type="transmembrane region" description="Helical" evidence="8">
    <location>
        <begin position="617"/>
        <end position="637"/>
    </location>
</feature>